<dbReference type="Proteomes" id="UP000471521">
    <property type="component" value="Unassembled WGS sequence"/>
</dbReference>
<sequence>MPGQARDLEAVERVRRMEATEEGRRALAEGDAATLKYQTGDVGQQADVSGLKAIQDIDDLVDGPAPVVVVIGEMGAGKSNFASLLGQRFKHKHPSALVGTNIQSLREKSEWTDERGRDRDGFLPSFPALKEWLRQDGNPLEHDQTPKLGILDELSSKADGSGKSGQLTRKLMGPLVFKVRKYGGALIVIAHDESSIHPLLWRVGTIVKKVSQKKAVVANRITNGQLREIQTEIDGIPPTDWRYNDKEASDWSWTETSSDSDEPAVAEDDIKRVSMWTIAQGKQEGKSNREIAENVPYSHTTVGNWWQEYQNGGEKREWVSDVQAAIA</sequence>
<accession>A0A6B0SN99</accession>
<dbReference type="AlphaFoldDB" id="A0A6B0SN99"/>
<dbReference type="EMBL" id="WUUU01000037">
    <property type="protein sequence ID" value="MXR20320.1"/>
    <property type="molecule type" value="Genomic_DNA"/>
</dbReference>
<protein>
    <submittedName>
        <fullName evidence="1">Uncharacterized protein</fullName>
    </submittedName>
</protein>
<name>A0A6B0SN99_9EURY</name>
<proteinExistence type="predicted"/>
<dbReference type="OrthoDB" id="321312at2157"/>
<evidence type="ECO:0000313" key="1">
    <source>
        <dbReference type="EMBL" id="MXR20320.1"/>
    </source>
</evidence>
<reference evidence="1 2" key="1">
    <citation type="submission" date="2019-12" db="EMBL/GenBank/DDBJ databases">
        <title>Isolation and characterization of three novel carbon monoxide-oxidizing members of Halobacteria from salione crusts and soils.</title>
        <authorList>
            <person name="Myers M.R."/>
            <person name="King G.M."/>
        </authorList>
    </citation>
    <scope>NUCLEOTIDE SEQUENCE [LARGE SCALE GENOMIC DNA]</scope>
    <source>
        <strain evidence="1 2">PCN9</strain>
    </source>
</reference>
<organism evidence="1 2">
    <name type="scientific">Halobacterium bonnevillei</name>
    <dbReference type="NCBI Taxonomy" id="2692200"/>
    <lineage>
        <taxon>Archaea</taxon>
        <taxon>Methanobacteriati</taxon>
        <taxon>Methanobacteriota</taxon>
        <taxon>Stenosarchaea group</taxon>
        <taxon>Halobacteria</taxon>
        <taxon>Halobacteriales</taxon>
        <taxon>Halobacteriaceae</taxon>
        <taxon>Halobacterium</taxon>
    </lineage>
</organism>
<dbReference type="InterPro" id="IPR027417">
    <property type="entry name" value="P-loop_NTPase"/>
</dbReference>
<keyword evidence="2" id="KW-1185">Reference proteome</keyword>
<evidence type="ECO:0000313" key="2">
    <source>
        <dbReference type="Proteomes" id="UP000471521"/>
    </source>
</evidence>
<dbReference type="SUPFAM" id="SSF52540">
    <property type="entry name" value="P-loop containing nucleoside triphosphate hydrolases"/>
    <property type="match status" value="1"/>
</dbReference>
<gene>
    <name evidence="1" type="ORF">GRX66_06770</name>
</gene>
<comment type="caution">
    <text evidence="1">The sequence shown here is derived from an EMBL/GenBank/DDBJ whole genome shotgun (WGS) entry which is preliminary data.</text>
</comment>